<name>A0A348G1J1_9HYPH</name>
<accession>A0A348G1J1</accession>
<gene>
    <name evidence="2" type="ORF">BLTE_21090</name>
</gene>
<dbReference type="RefSeq" id="WP_126400195.1">
    <property type="nucleotide sequence ID" value="NZ_AP018907.1"/>
</dbReference>
<dbReference type="InterPro" id="IPR041657">
    <property type="entry name" value="HTH_17"/>
</dbReference>
<reference evidence="2 3" key="1">
    <citation type="submission" date="2018-08" db="EMBL/GenBank/DDBJ databases">
        <title>Complete genome sequencing of Blastochloris tepida GI.</title>
        <authorList>
            <person name="Tsukatani Y."/>
            <person name="Mori H."/>
        </authorList>
    </citation>
    <scope>NUCLEOTIDE SEQUENCE [LARGE SCALE GENOMIC DNA]</scope>
    <source>
        <strain evidence="2 3">GI</strain>
    </source>
</reference>
<dbReference type="SUPFAM" id="SSF46955">
    <property type="entry name" value="Putative DNA-binding domain"/>
    <property type="match status" value="1"/>
</dbReference>
<evidence type="ECO:0000259" key="1">
    <source>
        <dbReference type="Pfam" id="PF12728"/>
    </source>
</evidence>
<sequence length="68" mass="7325">MESDNDNHFLNVVAAAKYLGLGKSTLDKWRCTGGGPRFSKLGARVVYAKPDLDQWVAANRRASTSAAA</sequence>
<evidence type="ECO:0000313" key="3">
    <source>
        <dbReference type="Proteomes" id="UP000266934"/>
    </source>
</evidence>
<dbReference type="InterPro" id="IPR009061">
    <property type="entry name" value="DNA-bd_dom_put_sf"/>
</dbReference>
<dbReference type="OrthoDB" id="7068969at2"/>
<keyword evidence="3" id="KW-1185">Reference proteome</keyword>
<organism evidence="2 3">
    <name type="scientific">Blastochloris tepida</name>
    <dbReference type="NCBI Taxonomy" id="2233851"/>
    <lineage>
        <taxon>Bacteria</taxon>
        <taxon>Pseudomonadati</taxon>
        <taxon>Pseudomonadota</taxon>
        <taxon>Alphaproteobacteria</taxon>
        <taxon>Hyphomicrobiales</taxon>
        <taxon>Blastochloridaceae</taxon>
        <taxon>Blastochloris</taxon>
    </lineage>
</organism>
<dbReference type="KEGG" id="blag:BLTE_21090"/>
<evidence type="ECO:0000313" key="2">
    <source>
        <dbReference type="EMBL" id="BBF93424.1"/>
    </source>
</evidence>
<protein>
    <recommendedName>
        <fullName evidence="1">Helix-turn-helix domain-containing protein</fullName>
    </recommendedName>
</protein>
<feature type="domain" description="Helix-turn-helix" evidence="1">
    <location>
        <begin position="10"/>
        <end position="60"/>
    </location>
</feature>
<dbReference type="Pfam" id="PF12728">
    <property type="entry name" value="HTH_17"/>
    <property type="match status" value="1"/>
</dbReference>
<proteinExistence type="predicted"/>
<dbReference type="AlphaFoldDB" id="A0A348G1J1"/>
<dbReference type="Proteomes" id="UP000266934">
    <property type="component" value="Chromosome"/>
</dbReference>
<dbReference type="EMBL" id="AP018907">
    <property type="protein sequence ID" value="BBF93424.1"/>
    <property type="molecule type" value="Genomic_DNA"/>
</dbReference>